<gene>
    <name evidence="1" type="ORF">CKA38_14610</name>
</gene>
<evidence type="ECO:0008006" key="3">
    <source>
        <dbReference type="Google" id="ProtNLM"/>
    </source>
</evidence>
<dbReference type="Gene3D" id="2.10.10.20">
    <property type="entry name" value="Carbohydrate-binding module superfamily 5/12"/>
    <property type="match status" value="1"/>
</dbReference>
<reference evidence="1 2" key="1">
    <citation type="journal article" date="2018" name="Syst. Appl. Microbiol.">
        <title>Ereboglobus luteus gen. nov. sp. nov. from cockroach guts, and new insights into the oxygen relationship of the genera Opitutus and Didymococcus (Verrucomicrobia: Opitutaceae).</title>
        <authorList>
            <person name="Tegtmeier D."/>
            <person name="Belitz A."/>
            <person name="Radek R."/>
            <person name="Heimerl T."/>
            <person name="Brune A."/>
        </authorList>
    </citation>
    <scope>NUCLEOTIDE SEQUENCE [LARGE SCALE GENOMIC DNA]</scope>
    <source>
        <strain evidence="1 2">Ho45</strain>
    </source>
</reference>
<dbReference type="RefSeq" id="WP_152032891.1">
    <property type="nucleotide sequence ID" value="NZ_CP023004.1"/>
</dbReference>
<dbReference type="KEGG" id="elut:CKA38_14610"/>
<organism evidence="1 2">
    <name type="scientific">Ereboglobus luteus</name>
    <dbReference type="NCBI Taxonomy" id="1796921"/>
    <lineage>
        <taxon>Bacteria</taxon>
        <taxon>Pseudomonadati</taxon>
        <taxon>Verrucomicrobiota</taxon>
        <taxon>Opitutia</taxon>
        <taxon>Opitutales</taxon>
        <taxon>Opitutaceae</taxon>
        <taxon>Ereboglobus</taxon>
    </lineage>
</organism>
<proteinExistence type="predicted"/>
<dbReference type="OrthoDB" id="9781019at2"/>
<protein>
    <recommendedName>
        <fullName evidence="3">Phage tail collar domain-containing protein</fullName>
    </recommendedName>
</protein>
<name>A0A2U8E6Z8_9BACT</name>
<dbReference type="AlphaFoldDB" id="A0A2U8E6Z8"/>
<sequence>MSKIKRTIQRIFGGDVGLDGNISVFGSLSAGNPKYAGSLPASDNPLDDIQNLPGYGRGWTGATIRNNIAPLQDMNALQYLFSSQIAYLMQSGVPEWHKDQEYHEGSFCSYNNTLYVATNTVVGKSNPNPKDDTNNWRPYAMISIGTTENRKRLESPSTGHIYYDIDIPRWLTWNGRWTTIEGSPGDIKMVHANSIDEAEERNPGWVHYVTSKEHPDFKNSVGRVIASADPNNGAKSSGSINEPKESIILSVANLPPHTHDYEDVGFLEQLSKTGTIKNRKKSEYEGYIGSKATDWDNDMQVFRNAVTKSTGSSDPISIMQPTLYAWCLIKL</sequence>
<evidence type="ECO:0000313" key="1">
    <source>
        <dbReference type="EMBL" id="AWI10322.1"/>
    </source>
</evidence>
<dbReference type="Proteomes" id="UP000244896">
    <property type="component" value="Chromosome"/>
</dbReference>
<dbReference type="EMBL" id="CP023004">
    <property type="protein sequence ID" value="AWI10322.1"/>
    <property type="molecule type" value="Genomic_DNA"/>
</dbReference>
<accession>A0A2U8E6Z8</accession>
<evidence type="ECO:0000313" key="2">
    <source>
        <dbReference type="Proteomes" id="UP000244896"/>
    </source>
</evidence>
<keyword evidence="2" id="KW-1185">Reference proteome</keyword>